<dbReference type="OrthoDB" id="415825at2759"/>
<dbReference type="PANTHER" id="PTHR13878">
    <property type="entry name" value="GULONOLACTONE OXIDASE"/>
    <property type="match status" value="1"/>
</dbReference>
<dbReference type="InterPro" id="IPR036318">
    <property type="entry name" value="FAD-bd_PCMH-like_sf"/>
</dbReference>
<reference evidence="5" key="1">
    <citation type="journal article" date="2020" name="Stud. Mycol.">
        <title>101 Dothideomycetes genomes: a test case for predicting lifestyles and emergence of pathogens.</title>
        <authorList>
            <person name="Haridas S."/>
            <person name="Albert R."/>
            <person name="Binder M."/>
            <person name="Bloem J."/>
            <person name="Labutti K."/>
            <person name="Salamov A."/>
            <person name="Andreopoulos B."/>
            <person name="Baker S."/>
            <person name="Barry K."/>
            <person name="Bills G."/>
            <person name="Bluhm B."/>
            <person name="Cannon C."/>
            <person name="Castanera R."/>
            <person name="Culley D."/>
            <person name="Daum C."/>
            <person name="Ezra D."/>
            <person name="Gonzalez J."/>
            <person name="Henrissat B."/>
            <person name="Kuo A."/>
            <person name="Liang C."/>
            <person name="Lipzen A."/>
            <person name="Lutzoni F."/>
            <person name="Magnuson J."/>
            <person name="Mondo S."/>
            <person name="Nolan M."/>
            <person name="Ohm R."/>
            <person name="Pangilinan J."/>
            <person name="Park H.-J."/>
            <person name="Ramirez L."/>
            <person name="Alfaro M."/>
            <person name="Sun H."/>
            <person name="Tritt A."/>
            <person name="Yoshinaga Y."/>
            <person name="Zwiers L.-H."/>
            <person name="Turgeon B."/>
            <person name="Goodwin S."/>
            <person name="Spatafora J."/>
            <person name="Crous P."/>
            <person name="Grigoriev I."/>
        </authorList>
    </citation>
    <scope>NUCLEOTIDE SEQUENCE</scope>
    <source>
        <strain evidence="5">CBS 262.69</strain>
    </source>
</reference>
<keyword evidence="2" id="KW-0560">Oxidoreductase</keyword>
<dbReference type="Pfam" id="PF01565">
    <property type="entry name" value="FAD_binding_4"/>
    <property type="match status" value="1"/>
</dbReference>
<accession>A0A6G1I1E3</accession>
<dbReference type="PROSITE" id="PS51387">
    <property type="entry name" value="FAD_PCMH"/>
    <property type="match status" value="1"/>
</dbReference>
<keyword evidence="3" id="KW-0732">Signal</keyword>
<dbReference type="GO" id="GO:0016491">
    <property type="term" value="F:oxidoreductase activity"/>
    <property type="evidence" value="ECO:0007669"/>
    <property type="project" value="UniProtKB-KW"/>
</dbReference>
<dbReference type="InterPro" id="IPR050432">
    <property type="entry name" value="FAD-linked_Oxidoreductases_BP"/>
</dbReference>
<dbReference type="GO" id="GO:0071949">
    <property type="term" value="F:FAD binding"/>
    <property type="evidence" value="ECO:0007669"/>
    <property type="project" value="InterPro"/>
</dbReference>
<dbReference type="InterPro" id="IPR016169">
    <property type="entry name" value="FAD-bd_PCMH_sub2"/>
</dbReference>
<sequence>MPSCTVFLTLSLFLQLVIALKREAKAYLPNSPPESAWSTLSTSLTNPLITTTLPFAPCHAPNPDQPTCIAAARTSTYDHPALIRSDWWTGWTCPTTYSPITNCTLGAYPSRVVRATSEADIIAALRFATKWRVRIAIKNTGHDFLGRNIGYESLSIWTHHLRGISFSANWTPPSAPPDWPPESVVHVSAGEPWRAVSRAAYAAGKLVVGGANPDVGAAGGWILGGGHSPLSTAFGLGVDQVRAMRVVLPNGTAVTASPFSCPDVFWALRGGGGGTFGVLTQVTYRTHDPGSLHAVRLVATPGEGDFVAAMAWVLGLAGEWAEKGVGGYPILHAGRYEGVFIAPGVERGVLDSLFAEVVAGLRERGVLASVTPFDSGIVSWMLGNSAIPHAGTGLKTGTGVMGSRLLSREALADEERVAEVLRRAFEGGYIVEPFVVAGGAVGKTGAEEMGINPDWRGAVMHLTLLDGGSDAYNQTGKVVEAYARMQDDMVPLLERLGGNKGAYVNEASYREPDWQETFWGANYPRLLEIKRALDPNNTLWCYPCVGSEALVLEPDGKLYYPEEREG</sequence>
<evidence type="ECO:0000313" key="6">
    <source>
        <dbReference type="Proteomes" id="UP000799640"/>
    </source>
</evidence>
<dbReference type="InterPro" id="IPR016166">
    <property type="entry name" value="FAD-bd_PCMH"/>
</dbReference>
<protein>
    <submittedName>
        <fullName evidence="5">FAD-binding domain-containing protein</fullName>
    </submittedName>
</protein>
<dbReference type="Gene3D" id="3.30.465.10">
    <property type="match status" value="2"/>
</dbReference>
<evidence type="ECO:0000256" key="2">
    <source>
        <dbReference type="ARBA" id="ARBA00023002"/>
    </source>
</evidence>
<evidence type="ECO:0000256" key="3">
    <source>
        <dbReference type="SAM" id="SignalP"/>
    </source>
</evidence>
<evidence type="ECO:0000256" key="1">
    <source>
        <dbReference type="ARBA" id="ARBA00005466"/>
    </source>
</evidence>
<evidence type="ECO:0000313" key="5">
    <source>
        <dbReference type="EMBL" id="KAF2402133.1"/>
    </source>
</evidence>
<proteinExistence type="inferred from homology"/>
<dbReference type="Proteomes" id="UP000799640">
    <property type="component" value="Unassembled WGS sequence"/>
</dbReference>
<keyword evidence="6" id="KW-1185">Reference proteome</keyword>
<feature type="domain" description="FAD-binding PCMH-type" evidence="4">
    <location>
        <begin position="105"/>
        <end position="289"/>
    </location>
</feature>
<gene>
    <name evidence="5" type="ORF">EJ06DRAFT_554824</name>
</gene>
<dbReference type="InterPro" id="IPR006094">
    <property type="entry name" value="Oxid_FAD_bind_N"/>
</dbReference>
<evidence type="ECO:0000259" key="4">
    <source>
        <dbReference type="PROSITE" id="PS51387"/>
    </source>
</evidence>
<dbReference type="AlphaFoldDB" id="A0A6G1I1E3"/>
<name>A0A6G1I1E3_9PEZI</name>
<dbReference type="Pfam" id="PF08031">
    <property type="entry name" value="BBE"/>
    <property type="match status" value="1"/>
</dbReference>
<feature type="signal peptide" evidence="3">
    <location>
        <begin position="1"/>
        <end position="19"/>
    </location>
</feature>
<dbReference type="EMBL" id="ML996691">
    <property type="protein sequence ID" value="KAF2402133.1"/>
    <property type="molecule type" value="Genomic_DNA"/>
</dbReference>
<dbReference type="PANTHER" id="PTHR13878:SF91">
    <property type="entry name" value="FAD BINDING DOMAIN PROTEIN (AFU_ORTHOLOGUE AFUA_6G12070)-RELATED"/>
    <property type="match status" value="1"/>
</dbReference>
<organism evidence="5 6">
    <name type="scientific">Trichodelitschia bisporula</name>
    <dbReference type="NCBI Taxonomy" id="703511"/>
    <lineage>
        <taxon>Eukaryota</taxon>
        <taxon>Fungi</taxon>
        <taxon>Dikarya</taxon>
        <taxon>Ascomycota</taxon>
        <taxon>Pezizomycotina</taxon>
        <taxon>Dothideomycetes</taxon>
        <taxon>Dothideomycetes incertae sedis</taxon>
        <taxon>Phaeotrichales</taxon>
        <taxon>Phaeotrichaceae</taxon>
        <taxon>Trichodelitschia</taxon>
    </lineage>
</organism>
<feature type="chain" id="PRO_5026197127" evidence="3">
    <location>
        <begin position="20"/>
        <end position="566"/>
    </location>
</feature>
<dbReference type="InterPro" id="IPR012951">
    <property type="entry name" value="BBE"/>
</dbReference>
<dbReference type="SUPFAM" id="SSF56176">
    <property type="entry name" value="FAD-binding/transporter-associated domain-like"/>
    <property type="match status" value="1"/>
</dbReference>
<comment type="similarity">
    <text evidence="1">Belongs to the oxygen-dependent FAD-linked oxidoreductase family.</text>
</comment>